<sequence>MALPVPEQSGVTTDHRPDGVVEVWLSKPSQNTTPEGHEPPLGGLEEGVDGELGGGLGVPSPLHATPLNAKPTGVVSVPEYAVWKPKLTVAPEATDPL</sequence>
<feature type="region of interest" description="Disordered" evidence="1">
    <location>
        <begin position="27"/>
        <end position="64"/>
    </location>
</feature>
<proteinExistence type="predicted"/>
<organism evidence="2 3">
    <name type="scientific">Catenulispora subtropica</name>
    <dbReference type="NCBI Taxonomy" id="450798"/>
    <lineage>
        <taxon>Bacteria</taxon>
        <taxon>Bacillati</taxon>
        <taxon>Actinomycetota</taxon>
        <taxon>Actinomycetes</taxon>
        <taxon>Catenulisporales</taxon>
        <taxon>Catenulisporaceae</taxon>
        <taxon>Catenulispora</taxon>
    </lineage>
</organism>
<dbReference type="EMBL" id="BAAAQM010000089">
    <property type="protein sequence ID" value="GAA2006080.1"/>
    <property type="molecule type" value="Genomic_DNA"/>
</dbReference>
<reference evidence="2 3" key="1">
    <citation type="journal article" date="2019" name="Int. J. Syst. Evol. Microbiol.">
        <title>The Global Catalogue of Microorganisms (GCM) 10K type strain sequencing project: providing services to taxonomists for standard genome sequencing and annotation.</title>
        <authorList>
            <consortium name="The Broad Institute Genomics Platform"/>
            <consortium name="The Broad Institute Genome Sequencing Center for Infectious Disease"/>
            <person name="Wu L."/>
            <person name="Ma J."/>
        </authorList>
    </citation>
    <scope>NUCLEOTIDE SEQUENCE [LARGE SCALE GENOMIC DNA]</scope>
    <source>
        <strain evidence="2 3">JCM 16013</strain>
    </source>
</reference>
<comment type="caution">
    <text evidence="2">The sequence shown here is derived from an EMBL/GenBank/DDBJ whole genome shotgun (WGS) entry which is preliminary data.</text>
</comment>
<name>A0ABN2TE76_9ACTN</name>
<gene>
    <name evidence="2" type="ORF">GCM10009838_85430</name>
</gene>
<keyword evidence="3" id="KW-1185">Reference proteome</keyword>
<evidence type="ECO:0000313" key="3">
    <source>
        <dbReference type="Proteomes" id="UP001499854"/>
    </source>
</evidence>
<dbReference type="Proteomes" id="UP001499854">
    <property type="component" value="Unassembled WGS sequence"/>
</dbReference>
<evidence type="ECO:0000313" key="2">
    <source>
        <dbReference type="EMBL" id="GAA2006080.1"/>
    </source>
</evidence>
<evidence type="ECO:0000256" key="1">
    <source>
        <dbReference type="SAM" id="MobiDB-lite"/>
    </source>
</evidence>
<protein>
    <submittedName>
        <fullName evidence="2">Uncharacterized protein</fullName>
    </submittedName>
</protein>
<accession>A0ABN2TE76</accession>